<comment type="caution">
    <text evidence="1">The sequence shown here is derived from an EMBL/GenBank/DDBJ whole genome shotgun (WGS) entry which is preliminary data.</text>
</comment>
<organism evidence="1 2">
    <name type="scientific">Acetobacter pasteurianus NBRC 3188</name>
    <dbReference type="NCBI Taxonomy" id="1226663"/>
    <lineage>
        <taxon>Bacteria</taxon>
        <taxon>Pseudomonadati</taxon>
        <taxon>Pseudomonadota</taxon>
        <taxon>Alphaproteobacteria</taxon>
        <taxon>Acetobacterales</taxon>
        <taxon>Acetobacteraceae</taxon>
        <taxon>Acetobacter</taxon>
    </lineage>
</organism>
<evidence type="ECO:0000313" key="1">
    <source>
        <dbReference type="EMBL" id="GCD54084.1"/>
    </source>
</evidence>
<evidence type="ECO:0000313" key="2">
    <source>
        <dbReference type="Proteomes" id="UP000287300"/>
    </source>
</evidence>
<proteinExistence type="predicted"/>
<reference evidence="1 2" key="1">
    <citation type="submission" date="2016-06" db="EMBL/GenBank/DDBJ databases">
        <title>Acetobacter pasteurianus NBRC 3188 whole genome sequencing project.</title>
        <authorList>
            <person name="Matsutani M."/>
            <person name="Shiwa Y."/>
            <person name="Okamoto-Kainuma A."/>
            <person name="Ishikawa M."/>
            <person name="Koizumi Y."/>
            <person name="Yoshikawa H."/>
            <person name="Yakushi T."/>
            <person name="Matsushita K."/>
        </authorList>
    </citation>
    <scope>NUCLEOTIDE SEQUENCE [LARGE SCALE GENOMIC DNA]</scope>
    <source>
        <strain evidence="1 2">NBRC 3188</strain>
    </source>
</reference>
<dbReference type="Proteomes" id="UP000287300">
    <property type="component" value="Unassembled WGS sequence"/>
</dbReference>
<name>A0A401WXR4_ACEPA</name>
<protein>
    <submittedName>
        <fullName evidence="1">Uncharacterized protein</fullName>
    </submittedName>
</protein>
<dbReference type="RefSeq" id="WP_099541931.1">
    <property type="nucleotide sequence ID" value="NZ_BDES01000076.1"/>
</dbReference>
<dbReference type="EMBL" id="BDES01000076">
    <property type="protein sequence ID" value="GCD54084.1"/>
    <property type="molecule type" value="Genomic_DNA"/>
</dbReference>
<dbReference type="AlphaFoldDB" id="A0A401WXR4"/>
<accession>A0A401WXR4</accession>
<gene>
    <name evidence="1" type="ORF">NBRC3188_2781</name>
</gene>
<sequence length="233" mass="25851">MTSPTSEPRLFIRPVGRIDDVSNMESILAAEKNGIPAITGELLLSVPVLPGDTLRDTKDIIMTMAEVRMPEGLMPRGALDPKMTETGQNYTKKDWEDALKLYCRSRADTEITDPSAARYDQDAERCPTNIIVQVIPIDNQSAALDLYMECLDRFEKGERDFSDLIPEAYLENDTAFRCVDGSLWSREEAAVDSGMDVEGGENVSFRDLMNGTYDAPEYAPSHSREEVSMAPGA</sequence>